<comment type="caution">
    <text evidence="2">The sequence shown here is derived from an EMBL/GenBank/DDBJ whole genome shotgun (WGS) entry which is preliminary data.</text>
</comment>
<keyword evidence="2" id="KW-0808">Transferase</keyword>
<evidence type="ECO:0000313" key="2">
    <source>
        <dbReference type="EMBL" id="RHK52243.1"/>
    </source>
</evidence>
<feature type="domain" description="HipA N-terminal subdomain 1" evidence="1">
    <location>
        <begin position="5"/>
        <end position="101"/>
    </location>
</feature>
<dbReference type="GO" id="GO:0004674">
    <property type="term" value="F:protein serine/threonine kinase activity"/>
    <property type="evidence" value="ECO:0007669"/>
    <property type="project" value="TreeGrafter"/>
</dbReference>
<organism evidence="2 3">
    <name type="scientific">Leyella stercorea</name>
    <dbReference type="NCBI Taxonomy" id="363265"/>
    <lineage>
        <taxon>Bacteria</taxon>
        <taxon>Pseudomonadati</taxon>
        <taxon>Bacteroidota</taxon>
        <taxon>Bacteroidia</taxon>
        <taxon>Bacteroidales</taxon>
        <taxon>Prevotellaceae</taxon>
        <taxon>Leyella</taxon>
    </lineage>
</organism>
<dbReference type="Pfam" id="PF13657">
    <property type="entry name" value="Couple_hipA"/>
    <property type="match status" value="1"/>
</dbReference>
<dbReference type="GeneID" id="78336545"/>
<sequence length="115" mass="13097">MKSAKIYMYDRYAGRLTEDENGFHFVYDSEYLAADGAEPISLTMPLREEPYEDKVLFPFFDGLVPEGWLLNIAERSWKINQRDRMSLLLACCKDCIGAVSVVPEEEADGTAHNPN</sequence>
<dbReference type="EMBL" id="QRNO01000007">
    <property type="protein sequence ID" value="RHK52243.1"/>
    <property type="molecule type" value="Genomic_DNA"/>
</dbReference>
<dbReference type="RefSeq" id="WP_007897912.1">
    <property type="nucleotide sequence ID" value="NZ_CAJLAM010000057.1"/>
</dbReference>
<dbReference type="InterPro" id="IPR017508">
    <property type="entry name" value="HipA_N1"/>
</dbReference>
<reference evidence="2 3" key="1">
    <citation type="submission" date="2018-08" db="EMBL/GenBank/DDBJ databases">
        <title>A genome reference for cultivated species of the human gut microbiota.</title>
        <authorList>
            <person name="Zou Y."/>
            <person name="Xue W."/>
            <person name="Luo G."/>
        </authorList>
    </citation>
    <scope>NUCLEOTIDE SEQUENCE [LARGE SCALE GENOMIC DNA]</scope>
    <source>
        <strain evidence="2 3">AF42-9</strain>
    </source>
</reference>
<keyword evidence="3" id="KW-1185">Reference proteome</keyword>
<gene>
    <name evidence="2" type="ORF">DW060_02670</name>
</gene>
<dbReference type="OrthoDB" id="196808at2"/>
<proteinExistence type="predicted"/>
<dbReference type="PANTHER" id="PTHR37419:SF6">
    <property type="entry name" value="KINASE HI_0665-RELATED"/>
    <property type="match status" value="1"/>
</dbReference>
<keyword evidence="2" id="KW-0418">Kinase</keyword>
<dbReference type="PANTHER" id="PTHR37419">
    <property type="entry name" value="SERINE/THREONINE-PROTEIN KINASE TOXIN HIPA"/>
    <property type="match status" value="1"/>
</dbReference>
<evidence type="ECO:0000259" key="1">
    <source>
        <dbReference type="Pfam" id="PF13657"/>
    </source>
</evidence>
<protein>
    <submittedName>
        <fullName evidence="2">Phosphatidylinositol kinase</fullName>
    </submittedName>
</protein>
<evidence type="ECO:0000313" key="3">
    <source>
        <dbReference type="Proteomes" id="UP000286598"/>
    </source>
</evidence>
<dbReference type="NCBIfam" id="TIGR03071">
    <property type="entry name" value="couple_hipA"/>
    <property type="match status" value="1"/>
</dbReference>
<name>A0A3C0CD17_9BACT</name>
<dbReference type="GO" id="GO:0005829">
    <property type="term" value="C:cytosol"/>
    <property type="evidence" value="ECO:0007669"/>
    <property type="project" value="TreeGrafter"/>
</dbReference>
<dbReference type="InterPro" id="IPR052028">
    <property type="entry name" value="HipA_Ser/Thr_kinase"/>
</dbReference>
<dbReference type="Proteomes" id="UP000286598">
    <property type="component" value="Unassembled WGS sequence"/>
</dbReference>
<dbReference type="AlphaFoldDB" id="A0A3C0CD17"/>
<accession>A0A3C0CD17</accession>